<dbReference type="AlphaFoldDB" id="A0A453RTU4"/>
<sequence>MQVRLVFDEPESGVTIIKLKQTDVPFLLQVWELNRGGEHRERLERAHLPEDTCSVRFWGLKKHL</sequence>
<accession>A0A453RTU4</accession>
<reference evidence="1" key="4">
    <citation type="submission" date="2019-03" db="UniProtKB">
        <authorList>
            <consortium name="EnsemblPlants"/>
        </authorList>
    </citation>
    <scope>IDENTIFICATION</scope>
</reference>
<protein>
    <submittedName>
        <fullName evidence="1">Uncharacterized protein</fullName>
    </submittedName>
</protein>
<name>A0A453RTU4_AEGTS</name>
<reference evidence="1" key="5">
    <citation type="journal article" date="2021" name="G3 (Bethesda)">
        <title>Aegilops tauschii genome assembly Aet v5.0 features greater sequence contiguity and improved annotation.</title>
        <authorList>
            <person name="Wang L."/>
            <person name="Zhu T."/>
            <person name="Rodriguez J.C."/>
            <person name="Deal K.R."/>
            <person name="Dubcovsky J."/>
            <person name="McGuire P.E."/>
            <person name="Lux T."/>
            <person name="Spannagl M."/>
            <person name="Mayer K.F.X."/>
            <person name="Baldrich P."/>
            <person name="Meyers B.C."/>
            <person name="Huo N."/>
            <person name="Gu Y.Q."/>
            <person name="Zhou H."/>
            <person name="Devos K.M."/>
            <person name="Bennetzen J.L."/>
            <person name="Unver T."/>
            <person name="Budak H."/>
            <person name="Gulick P.J."/>
            <person name="Galiba G."/>
            <person name="Kalapos B."/>
            <person name="Nelson D.R."/>
            <person name="Li P."/>
            <person name="You F.M."/>
            <person name="Luo M.C."/>
            <person name="Dvorak J."/>
        </authorList>
    </citation>
    <scope>NUCLEOTIDE SEQUENCE [LARGE SCALE GENOMIC DNA]</scope>
    <source>
        <strain evidence="1">cv. AL8/78</strain>
    </source>
</reference>
<evidence type="ECO:0000313" key="2">
    <source>
        <dbReference type="Proteomes" id="UP000015105"/>
    </source>
</evidence>
<evidence type="ECO:0000313" key="1">
    <source>
        <dbReference type="EnsemblPlants" id="AET7Gv20693400.5"/>
    </source>
</evidence>
<dbReference type="EnsemblPlants" id="AET7Gv20693400.5">
    <property type="protein sequence ID" value="AET7Gv20693400.5"/>
    <property type="gene ID" value="AET7Gv20693400"/>
</dbReference>
<reference evidence="2" key="1">
    <citation type="journal article" date="2014" name="Science">
        <title>Ancient hybridizations among the ancestral genomes of bread wheat.</title>
        <authorList>
            <consortium name="International Wheat Genome Sequencing Consortium,"/>
            <person name="Marcussen T."/>
            <person name="Sandve S.R."/>
            <person name="Heier L."/>
            <person name="Spannagl M."/>
            <person name="Pfeifer M."/>
            <person name="Jakobsen K.S."/>
            <person name="Wulff B.B."/>
            <person name="Steuernagel B."/>
            <person name="Mayer K.F."/>
            <person name="Olsen O.A."/>
        </authorList>
    </citation>
    <scope>NUCLEOTIDE SEQUENCE [LARGE SCALE GENOMIC DNA]</scope>
    <source>
        <strain evidence="2">cv. AL8/78</strain>
    </source>
</reference>
<keyword evidence="2" id="KW-1185">Reference proteome</keyword>
<dbReference type="Proteomes" id="UP000015105">
    <property type="component" value="Chromosome 7D"/>
</dbReference>
<dbReference type="Gramene" id="AET7Gv20693400.5">
    <property type="protein sequence ID" value="AET7Gv20693400.5"/>
    <property type="gene ID" value="AET7Gv20693400"/>
</dbReference>
<organism evidence="1 2">
    <name type="scientific">Aegilops tauschii subsp. strangulata</name>
    <name type="common">Goatgrass</name>
    <dbReference type="NCBI Taxonomy" id="200361"/>
    <lineage>
        <taxon>Eukaryota</taxon>
        <taxon>Viridiplantae</taxon>
        <taxon>Streptophyta</taxon>
        <taxon>Embryophyta</taxon>
        <taxon>Tracheophyta</taxon>
        <taxon>Spermatophyta</taxon>
        <taxon>Magnoliopsida</taxon>
        <taxon>Liliopsida</taxon>
        <taxon>Poales</taxon>
        <taxon>Poaceae</taxon>
        <taxon>BOP clade</taxon>
        <taxon>Pooideae</taxon>
        <taxon>Triticodae</taxon>
        <taxon>Triticeae</taxon>
        <taxon>Triticinae</taxon>
        <taxon>Aegilops</taxon>
    </lineage>
</organism>
<proteinExistence type="predicted"/>
<reference evidence="1" key="3">
    <citation type="journal article" date="2017" name="Nature">
        <title>Genome sequence of the progenitor of the wheat D genome Aegilops tauschii.</title>
        <authorList>
            <person name="Luo M.C."/>
            <person name="Gu Y.Q."/>
            <person name="Puiu D."/>
            <person name="Wang H."/>
            <person name="Twardziok S.O."/>
            <person name="Deal K.R."/>
            <person name="Huo N."/>
            <person name="Zhu T."/>
            <person name="Wang L."/>
            <person name="Wang Y."/>
            <person name="McGuire P.E."/>
            <person name="Liu S."/>
            <person name="Long H."/>
            <person name="Ramasamy R.K."/>
            <person name="Rodriguez J.C."/>
            <person name="Van S.L."/>
            <person name="Yuan L."/>
            <person name="Wang Z."/>
            <person name="Xia Z."/>
            <person name="Xiao L."/>
            <person name="Anderson O.D."/>
            <person name="Ouyang S."/>
            <person name="Liang Y."/>
            <person name="Zimin A.V."/>
            <person name="Pertea G."/>
            <person name="Qi P."/>
            <person name="Bennetzen J.L."/>
            <person name="Dai X."/>
            <person name="Dawson M.W."/>
            <person name="Muller H.G."/>
            <person name="Kugler K."/>
            <person name="Rivarola-Duarte L."/>
            <person name="Spannagl M."/>
            <person name="Mayer K.F.X."/>
            <person name="Lu F.H."/>
            <person name="Bevan M.W."/>
            <person name="Leroy P."/>
            <person name="Li P."/>
            <person name="You F.M."/>
            <person name="Sun Q."/>
            <person name="Liu Z."/>
            <person name="Lyons E."/>
            <person name="Wicker T."/>
            <person name="Salzberg S.L."/>
            <person name="Devos K.M."/>
            <person name="Dvorak J."/>
        </authorList>
    </citation>
    <scope>NUCLEOTIDE SEQUENCE [LARGE SCALE GENOMIC DNA]</scope>
    <source>
        <strain evidence="1">cv. AL8/78</strain>
    </source>
</reference>
<reference evidence="2" key="2">
    <citation type="journal article" date="2017" name="Nat. Plants">
        <title>The Aegilops tauschii genome reveals multiple impacts of transposons.</title>
        <authorList>
            <person name="Zhao G."/>
            <person name="Zou C."/>
            <person name="Li K."/>
            <person name="Wang K."/>
            <person name="Li T."/>
            <person name="Gao L."/>
            <person name="Zhang X."/>
            <person name="Wang H."/>
            <person name="Yang Z."/>
            <person name="Liu X."/>
            <person name="Jiang W."/>
            <person name="Mao L."/>
            <person name="Kong X."/>
            <person name="Jiao Y."/>
            <person name="Jia J."/>
        </authorList>
    </citation>
    <scope>NUCLEOTIDE SEQUENCE [LARGE SCALE GENOMIC DNA]</scope>
    <source>
        <strain evidence="2">cv. AL8/78</strain>
    </source>
</reference>